<dbReference type="InterPro" id="IPR000014">
    <property type="entry name" value="PAS"/>
</dbReference>
<dbReference type="SUPFAM" id="SSF47384">
    <property type="entry name" value="Homodimeric domain of signal transducing histidine kinase"/>
    <property type="match status" value="1"/>
</dbReference>
<feature type="transmembrane region" description="Helical" evidence="5">
    <location>
        <begin position="247"/>
        <end position="268"/>
    </location>
</feature>
<sequence>MRHGVLAEPADLAKHPPTGHQLRNVLVVIVVLAVLFALLAPLAATPMPVAPEFVPMHQSMLIGSNLLTGILLLGHVHTSRSWSLGILTLGYLFTALIALAHMLTFPGLFSFRGVLGGTSQTTPWLYIAWHALFPLFVLGYARNYRRPLPPHFMRLGTLLTTLFVCLLVLLCTSGAPWLPTLVEDQRFQPVYRWISTAVLALSLYALWKIVQKRPRAVLDVWLTVAMTAWVFEVLLSCLLNSGRYDLGFYAGRVYGLAASLFVLGAVAIDNIGLHTRLRDTFDEMLETRARAQWQSLLGSVLRQLPDGVLIVDRHGRCVMANDQAQHMARRFEHAGTGKDAGGGPAAMLSLIGEPVRRAIAGTPFRDAMLESVASNGRRVFTVSGAPLRDGAAELAAAVIVLDDITERTEASAALARALDQTRYLIENTPLAVIEWDRDFVIRLWNRRAEELFGWSAHEAVGQRVDALPVVHEDDAGKVAMAMGRLIDSATKYVKSTNRNRTRDGRTLCCEWYNSVLYDDQGDIDKVFSLVLDVSEREEAMEGLKEADRRKDVYIATLAHELRNPLAPIANAASLLRSKQLAPDRIEWIAQMVARQTAQMSRLLDDLMDVSRISRGKIALRRAPLELGRLIRDTLQTSMPLVEAGRHQVALHLCEDMVWVEADQLRLTQVLANLINNAAKYTPPGGQIEITLDEERGTDGNEAMVRVRDNGIGIEPAMLARVFDAFVQVSSASHLAQGGLGIGLSLAKGLVELHGGRIEAHSAGPGHGSAFTVRLPAIRPPQAPGTDEQGSGGEARLRKSVLIADDNVDAAESLAWLLRSEGATVEVVHDGAAALRLYDERPADIAVLDLGMPEMDGLEVAASLRHRVPRPYMVAVTGRGRKEDRAASLAAGFDEHLTKPVAPQELIALLKHV</sequence>
<evidence type="ECO:0000313" key="11">
    <source>
        <dbReference type="Proteomes" id="UP001589773"/>
    </source>
</evidence>
<dbReference type="InterPro" id="IPR000700">
    <property type="entry name" value="PAS-assoc_C"/>
</dbReference>
<evidence type="ECO:0000313" key="10">
    <source>
        <dbReference type="EMBL" id="MFC0254033.1"/>
    </source>
</evidence>
<gene>
    <name evidence="10" type="ORF">ACFFJK_19225</name>
</gene>
<dbReference type="Proteomes" id="UP001589773">
    <property type="component" value="Unassembled WGS sequence"/>
</dbReference>
<evidence type="ECO:0000256" key="5">
    <source>
        <dbReference type="SAM" id="Phobius"/>
    </source>
</evidence>
<dbReference type="CDD" id="cd00130">
    <property type="entry name" value="PAS"/>
    <property type="match status" value="1"/>
</dbReference>
<feature type="transmembrane region" description="Helical" evidence="5">
    <location>
        <begin position="56"/>
        <end position="74"/>
    </location>
</feature>
<dbReference type="InterPro" id="IPR003661">
    <property type="entry name" value="HisK_dim/P_dom"/>
</dbReference>
<dbReference type="Pfam" id="PF08448">
    <property type="entry name" value="PAS_4"/>
    <property type="match status" value="2"/>
</dbReference>
<evidence type="ECO:0000256" key="2">
    <source>
        <dbReference type="ARBA" id="ARBA00012438"/>
    </source>
</evidence>
<dbReference type="Pfam" id="PF00512">
    <property type="entry name" value="HisKA"/>
    <property type="match status" value="1"/>
</dbReference>
<evidence type="ECO:0000259" key="9">
    <source>
        <dbReference type="PROSITE" id="PS50113"/>
    </source>
</evidence>
<dbReference type="CDD" id="cd17580">
    <property type="entry name" value="REC_2_DhkD-like"/>
    <property type="match status" value="1"/>
</dbReference>
<dbReference type="CDD" id="cd00082">
    <property type="entry name" value="HisKA"/>
    <property type="match status" value="1"/>
</dbReference>
<keyword evidence="11" id="KW-1185">Reference proteome</keyword>
<comment type="catalytic activity">
    <reaction evidence="1">
        <text>ATP + protein L-histidine = ADP + protein N-phospho-L-histidine.</text>
        <dbReference type="EC" id="2.7.13.3"/>
    </reaction>
</comment>
<feature type="domain" description="Histidine kinase" evidence="6">
    <location>
        <begin position="556"/>
        <end position="778"/>
    </location>
</feature>
<dbReference type="PROSITE" id="PS50110">
    <property type="entry name" value="RESPONSE_REGULATORY"/>
    <property type="match status" value="1"/>
</dbReference>
<name>A0ABV6FKG6_9BURK</name>
<dbReference type="SMART" id="SM00086">
    <property type="entry name" value="PAC"/>
    <property type="match status" value="2"/>
</dbReference>
<evidence type="ECO:0000256" key="4">
    <source>
        <dbReference type="PROSITE-ProRule" id="PRU00169"/>
    </source>
</evidence>
<dbReference type="SUPFAM" id="SSF52172">
    <property type="entry name" value="CheY-like"/>
    <property type="match status" value="1"/>
</dbReference>
<feature type="transmembrane region" description="Helical" evidence="5">
    <location>
        <begin position="81"/>
        <end position="103"/>
    </location>
</feature>
<dbReference type="InterPro" id="IPR035965">
    <property type="entry name" value="PAS-like_dom_sf"/>
</dbReference>
<dbReference type="PROSITE" id="PS50109">
    <property type="entry name" value="HIS_KIN"/>
    <property type="match status" value="1"/>
</dbReference>
<dbReference type="RefSeq" id="WP_379681282.1">
    <property type="nucleotide sequence ID" value="NZ_JBHLWP010000018.1"/>
</dbReference>
<dbReference type="Gene3D" id="3.30.565.10">
    <property type="entry name" value="Histidine kinase-like ATPase, C-terminal domain"/>
    <property type="match status" value="1"/>
</dbReference>
<feature type="transmembrane region" description="Helical" evidence="5">
    <location>
        <begin position="24"/>
        <end position="44"/>
    </location>
</feature>
<dbReference type="InterPro" id="IPR013656">
    <property type="entry name" value="PAS_4"/>
</dbReference>
<evidence type="ECO:0000259" key="8">
    <source>
        <dbReference type="PROSITE" id="PS50112"/>
    </source>
</evidence>
<dbReference type="Pfam" id="PF17158">
    <property type="entry name" value="MASE4"/>
    <property type="match status" value="1"/>
</dbReference>
<feature type="domain" description="PAC" evidence="9">
    <location>
        <begin position="493"/>
        <end position="545"/>
    </location>
</feature>
<dbReference type="Gene3D" id="3.30.450.20">
    <property type="entry name" value="PAS domain"/>
    <property type="match status" value="2"/>
</dbReference>
<keyword evidence="10" id="KW-0547">Nucleotide-binding</keyword>
<dbReference type="SMART" id="SM00387">
    <property type="entry name" value="HATPase_c"/>
    <property type="match status" value="1"/>
</dbReference>
<feature type="domain" description="PAS" evidence="8">
    <location>
        <begin position="417"/>
        <end position="489"/>
    </location>
</feature>
<dbReference type="EMBL" id="JBHLWP010000018">
    <property type="protein sequence ID" value="MFC0254033.1"/>
    <property type="molecule type" value="Genomic_DNA"/>
</dbReference>
<reference evidence="10 11" key="1">
    <citation type="submission" date="2024-09" db="EMBL/GenBank/DDBJ databases">
        <authorList>
            <person name="Sun Q."/>
            <person name="Mori K."/>
        </authorList>
    </citation>
    <scope>NUCLEOTIDE SEQUENCE [LARGE SCALE GENOMIC DNA]</scope>
    <source>
        <strain evidence="10 11">CCM 7792</strain>
    </source>
</reference>
<dbReference type="Pfam" id="PF02518">
    <property type="entry name" value="HATPase_c"/>
    <property type="match status" value="1"/>
</dbReference>
<dbReference type="InterPro" id="IPR004358">
    <property type="entry name" value="Sig_transdc_His_kin-like_C"/>
</dbReference>
<dbReference type="SUPFAM" id="SSF55874">
    <property type="entry name" value="ATPase domain of HSP90 chaperone/DNA topoisomerase II/histidine kinase"/>
    <property type="match status" value="1"/>
</dbReference>
<proteinExistence type="predicted"/>
<dbReference type="InterPro" id="IPR011006">
    <property type="entry name" value="CheY-like_superfamily"/>
</dbReference>
<feature type="modified residue" description="4-aspartylphosphate" evidence="4">
    <location>
        <position position="848"/>
    </location>
</feature>
<evidence type="ECO:0000256" key="3">
    <source>
        <dbReference type="ARBA" id="ARBA00022553"/>
    </source>
</evidence>
<dbReference type="NCBIfam" id="TIGR00229">
    <property type="entry name" value="sensory_box"/>
    <property type="match status" value="1"/>
</dbReference>
<dbReference type="PANTHER" id="PTHR43547:SF2">
    <property type="entry name" value="HYBRID SIGNAL TRANSDUCTION HISTIDINE KINASE C"/>
    <property type="match status" value="1"/>
</dbReference>
<dbReference type="InterPro" id="IPR003594">
    <property type="entry name" value="HATPase_dom"/>
</dbReference>
<dbReference type="SMART" id="SM00091">
    <property type="entry name" value="PAS"/>
    <property type="match status" value="2"/>
</dbReference>
<dbReference type="InterPro" id="IPR001789">
    <property type="entry name" value="Sig_transdc_resp-reg_receiver"/>
</dbReference>
<keyword evidence="10" id="KW-0067">ATP-binding</keyword>
<dbReference type="InterPro" id="IPR005467">
    <property type="entry name" value="His_kinase_dom"/>
</dbReference>
<dbReference type="InterPro" id="IPR036890">
    <property type="entry name" value="HATPase_C_sf"/>
</dbReference>
<keyword evidence="5" id="KW-1133">Transmembrane helix</keyword>
<dbReference type="SUPFAM" id="SSF55785">
    <property type="entry name" value="PYP-like sensor domain (PAS domain)"/>
    <property type="match status" value="2"/>
</dbReference>
<dbReference type="Pfam" id="PF00072">
    <property type="entry name" value="Response_reg"/>
    <property type="match status" value="1"/>
</dbReference>
<keyword evidence="5" id="KW-0812">Transmembrane</keyword>
<dbReference type="SMART" id="SM00388">
    <property type="entry name" value="HisKA"/>
    <property type="match status" value="1"/>
</dbReference>
<dbReference type="Gene3D" id="1.10.287.130">
    <property type="match status" value="1"/>
</dbReference>
<evidence type="ECO:0000256" key="1">
    <source>
        <dbReference type="ARBA" id="ARBA00000085"/>
    </source>
</evidence>
<dbReference type="InterPro" id="IPR036097">
    <property type="entry name" value="HisK_dim/P_sf"/>
</dbReference>
<dbReference type="GO" id="GO:0005524">
    <property type="term" value="F:ATP binding"/>
    <property type="evidence" value="ECO:0007669"/>
    <property type="project" value="UniProtKB-KW"/>
</dbReference>
<dbReference type="SMART" id="SM00448">
    <property type="entry name" value="REC"/>
    <property type="match status" value="1"/>
</dbReference>
<feature type="transmembrane region" description="Helical" evidence="5">
    <location>
        <begin position="219"/>
        <end position="241"/>
    </location>
</feature>
<keyword evidence="5" id="KW-0472">Membrane</keyword>
<evidence type="ECO:0000259" key="7">
    <source>
        <dbReference type="PROSITE" id="PS50110"/>
    </source>
</evidence>
<feature type="domain" description="PAC" evidence="9">
    <location>
        <begin position="365"/>
        <end position="416"/>
    </location>
</feature>
<feature type="domain" description="Response regulatory" evidence="7">
    <location>
        <begin position="799"/>
        <end position="912"/>
    </location>
</feature>
<comment type="caution">
    <text evidence="10">The sequence shown here is derived from an EMBL/GenBank/DDBJ whole genome shotgun (WGS) entry which is preliminary data.</text>
</comment>
<accession>A0ABV6FKG6</accession>
<organism evidence="10 11">
    <name type="scientific">Massilia consociata</name>
    <dbReference type="NCBI Taxonomy" id="760117"/>
    <lineage>
        <taxon>Bacteria</taxon>
        <taxon>Pseudomonadati</taxon>
        <taxon>Pseudomonadota</taxon>
        <taxon>Betaproteobacteria</taxon>
        <taxon>Burkholderiales</taxon>
        <taxon>Oxalobacteraceae</taxon>
        <taxon>Telluria group</taxon>
        <taxon>Massilia</taxon>
    </lineage>
</organism>
<dbReference type="PANTHER" id="PTHR43547">
    <property type="entry name" value="TWO-COMPONENT HISTIDINE KINASE"/>
    <property type="match status" value="1"/>
</dbReference>
<protein>
    <recommendedName>
        <fullName evidence="2">histidine kinase</fullName>
        <ecNumber evidence="2">2.7.13.3</ecNumber>
    </recommendedName>
</protein>
<keyword evidence="3 4" id="KW-0597">Phosphoprotein</keyword>
<dbReference type="EC" id="2.7.13.3" evidence="2"/>
<evidence type="ECO:0000259" key="6">
    <source>
        <dbReference type="PROSITE" id="PS50109"/>
    </source>
</evidence>
<dbReference type="CDD" id="cd00075">
    <property type="entry name" value="HATPase"/>
    <property type="match status" value="1"/>
</dbReference>
<dbReference type="PROSITE" id="PS50113">
    <property type="entry name" value="PAC"/>
    <property type="match status" value="2"/>
</dbReference>
<dbReference type="PRINTS" id="PR00344">
    <property type="entry name" value="BCTRLSENSOR"/>
</dbReference>
<feature type="transmembrane region" description="Helical" evidence="5">
    <location>
        <begin position="123"/>
        <end position="141"/>
    </location>
</feature>
<dbReference type="PROSITE" id="PS50112">
    <property type="entry name" value="PAS"/>
    <property type="match status" value="1"/>
</dbReference>
<dbReference type="InterPro" id="IPR033424">
    <property type="entry name" value="MASE4"/>
</dbReference>
<feature type="transmembrane region" description="Helical" evidence="5">
    <location>
        <begin position="153"/>
        <end position="178"/>
    </location>
</feature>
<dbReference type="Gene3D" id="3.40.50.2300">
    <property type="match status" value="1"/>
</dbReference>
<dbReference type="InterPro" id="IPR001610">
    <property type="entry name" value="PAC"/>
</dbReference>